<dbReference type="InParanoid" id="A0A2P5EXG5"/>
<reference evidence="3" key="1">
    <citation type="submission" date="2016-06" db="EMBL/GenBank/DDBJ databases">
        <title>Parallel loss of symbiosis genes in relatives of nitrogen-fixing non-legume Parasponia.</title>
        <authorList>
            <person name="Van Velzen R."/>
            <person name="Holmer R."/>
            <person name="Bu F."/>
            <person name="Rutten L."/>
            <person name="Van Zeijl A."/>
            <person name="Liu W."/>
            <person name="Santuari L."/>
            <person name="Cao Q."/>
            <person name="Sharma T."/>
            <person name="Shen D."/>
            <person name="Roswanjaya Y."/>
            <person name="Wardhani T."/>
            <person name="Kalhor M.S."/>
            <person name="Jansen J."/>
            <person name="Van den Hoogen J."/>
            <person name="Gungor B."/>
            <person name="Hartog M."/>
            <person name="Hontelez J."/>
            <person name="Verver J."/>
            <person name="Yang W.-C."/>
            <person name="Schijlen E."/>
            <person name="Repin R."/>
            <person name="Schilthuizen M."/>
            <person name="Schranz E."/>
            <person name="Heidstra R."/>
            <person name="Miyata K."/>
            <person name="Fedorova E."/>
            <person name="Kohlen W."/>
            <person name="Bisseling T."/>
            <person name="Smit S."/>
            <person name="Geurts R."/>
        </authorList>
    </citation>
    <scope>NUCLEOTIDE SEQUENCE [LARGE SCALE GENOMIC DNA]</scope>
    <source>
        <strain evidence="3">cv. RG33-2</strain>
    </source>
</reference>
<dbReference type="EMBL" id="JXTC01000085">
    <property type="protein sequence ID" value="PON90226.1"/>
    <property type="molecule type" value="Genomic_DNA"/>
</dbReference>
<name>A0A2P5EXG5_TREOI</name>
<evidence type="ECO:0000313" key="2">
    <source>
        <dbReference type="EMBL" id="PON90226.1"/>
    </source>
</evidence>
<protein>
    <submittedName>
        <fullName evidence="2">Uncharacterized protein</fullName>
    </submittedName>
</protein>
<sequence length="65" mass="7142">MKFDSKALGGVSIERLMIGFKRKLSMDGLEDSNEGKRRRASHGKAGDRYSSILSASLVIQGSREL</sequence>
<keyword evidence="3" id="KW-1185">Reference proteome</keyword>
<comment type="caution">
    <text evidence="2">The sequence shown here is derived from an EMBL/GenBank/DDBJ whole genome shotgun (WGS) entry which is preliminary data.</text>
</comment>
<evidence type="ECO:0000256" key="1">
    <source>
        <dbReference type="SAM" id="MobiDB-lite"/>
    </source>
</evidence>
<proteinExistence type="predicted"/>
<gene>
    <name evidence="2" type="ORF">TorRG33x02_138760</name>
</gene>
<organism evidence="2 3">
    <name type="scientific">Trema orientale</name>
    <name type="common">Charcoal tree</name>
    <name type="synonym">Celtis orientalis</name>
    <dbReference type="NCBI Taxonomy" id="63057"/>
    <lineage>
        <taxon>Eukaryota</taxon>
        <taxon>Viridiplantae</taxon>
        <taxon>Streptophyta</taxon>
        <taxon>Embryophyta</taxon>
        <taxon>Tracheophyta</taxon>
        <taxon>Spermatophyta</taxon>
        <taxon>Magnoliopsida</taxon>
        <taxon>eudicotyledons</taxon>
        <taxon>Gunneridae</taxon>
        <taxon>Pentapetalae</taxon>
        <taxon>rosids</taxon>
        <taxon>fabids</taxon>
        <taxon>Rosales</taxon>
        <taxon>Cannabaceae</taxon>
        <taxon>Trema</taxon>
    </lineage>
</organism>
<accession>A0A2P5EXG5</accession>
<evidence type="ECO:0000313" key="3">
    <source>
        <dbReference type="Proteomes" id="UP000237000"/>
    </source>
</evidence>
<dbReference type="AlphaFoldDB" id="A0A2P5EXG5"/>
<feature type="region of interest" description="Disordered" evidence="1">
    <location>
        <begin position="27"/>
        <end position="46"/>
    </location>
</feature>
<dbReference type="OrthoDB" id="10425580at2759"/>
<dbReference type="Proteomes" id="UP000237000">
    <property type="component" value="Unassembled WGS sequence"/>
</dbReference>